<dbReference type="SUPFAM" id="SSF52047">
    <property type="entry name" value="RNI-like"/>
    <property type="match status" value="1"/>
</dbReference>
<protein>
    <submittedName>
        <fullName evidence="3">Uncharacterized protein</fullName>
    </submittedName>
</protein>
<dbReference type="PANTHER" id="PTHR14224">
    <property type="entry name" value="SIMILAR TO PREFERENTIALLY EXPRESSED ANTIGEN IN MELANOMA-LIKE 3"/>
    <property type="match status" value="1"/>
</dbReference>
<dbReference type="InterPro" id="IPR032675">
    <property type="entry name" value="LRR_dom_sf"/>
</dbReference>
<comment type="caution">
    <text evidence="3">The sequence shown here is derived from an EMBL/GenBank/DDBJ whole genome shotgun (WGS) entry which is preliminary data.</text>
</comment>
<keyword evidence="4" id="KW-1185">Reference proteome</keyword>
<evidence type="ECO:0000256" key="2">
    <source>
        <dbReference type="ARBA" id="ARBA00022737"/>
    </source>
</evidence>
<dbReference type="PANTHER" id="PTHR14224:SF19">
    <property type="entry name" value="PRAME FAMILY MEMBER 11-RELATED"/>
    <property type="match status" value="1"/>
</dbReference>
<name>A0A7J7TIT3_MYOMY</name>
<dbReference type="GO" id="GO:0005737">
    <property type="term" value="C:cytoplasm"/>
    <property type="evidence" value="ECO:0007669"/>
    <property type="project" value="TreeGrafter"/>
</dbReference>
<keyword evidence="1" id="KW-0433">Leucine-rich repeat</keyword>
<proteinExistence type="predicted"/>
<gene>
    <name evidence="3" type="ORF">mMyoMyo1_009109</name>
</gene>
<dbReference type="EMBL" id="JABWUV010000016">
    <property type="protein sequence ID" value="KAF6300639.1"/>
    <property type="molecule type" value="Genomic_DNA"/>
</dbReference>
<sequence>MPTLQDLRLDNCAMVDSQVEAILPVLSRCHQLRDFTITENPLSVATIKKLLRHTAGLRSLEREQYPVPLEYNRTHETVDQERVALIQAELTGILRELGQTRTIRLDTKYFSSGDFYDVDNMEPGMCPCSDPAHQVHLTRASFWAPGT</sequence>
<keyword evidence="2" id="KW-0677">Repeat</keyword>
<accession>A0A7J7TIT3</accession>
<dbReference type="Gene3D" id="3.80.10.10">
    <property type="entry name" value="Ribonuclease Inhibitor"/>
    <property type="match status" value="1"/>
</dbReference>
<reference evidence="3 4" key="1">
    <citation type="journal article" date="2020" name="Nature">
        <title>Six reference-quality genomes reveal evolution of bat adaptations.</title>
        <authorList>
            <person name="Jebb D."/>
            <person name="Huang Z."/>
            <person name="Pippel M."/>
            <person name="Hughes G.M."/>
            <person name="Lavrichenko K."/>
            <person name="Devanna P."/>
            <person name="Winkler S."/>
            <person name="Jermiin L.S."/>
            <person name="Skirmuntt E.C."/>
            <person name="Katzourakis A."/>
            <person name="Burkitt-Gray L."/>
            <person name="Ray D.A."/>
            <person name="Sullivan K.A.M."/>
            <person name="Roscito J.G."/>
            <person name="Kirilenko B.M."/>
            <person name="Davalos L.M."/>
            <person name="Corthals A.P."/>
            <person name="Power M.L."/>
            <person name="Jones G."/>
            <person name="Ransome R.D."/>
            <person name="Dechmann D.K.N."/>
            <person name="Locatelli A.G."/>
            <person name="Puechmaille S.J."/>
            <person name="Fedrigo O."/>
            <person name="Jarvis E.D."/>
            <person name="Hiller M."/>
            <person name="Vernes S.C."/>
            <person name="Myers E.W."/>
            <person name="Teeling E.C."/>
        </authorList>
    </citation>
    <scope>NUCLEOTIDE SEQUENCE [LARGE SCALE GENOMIC DNA]</scope>
    <source>
        <strain evidence="3">MMyoMyo1</strain>
        <tissue evidence="3">Flight muscle</tissue>
    </source>
</reference>
<dbReference type="InterPro" id="IPR050694">
    <property type="entry name" value="LRRC14/PRAME"/>
</dbReference>
<evidence type="ECO:0000313" key="4">
    <source>
        <dbReference type="Proteomes" id="UP000527355"/>
    </source>
</evidence>
<evidence type="ECO:0000313" key="3">
    <source>
        <dbReference type="EMBL" id="KAF6300639.1"/>
    </source>
</evidence>
<organism evidence="3 4">
    <name type="scientific">Myotis myotis</name>
    <name type="common">Greater mouse-eared bat</name>
    <name type="synonym">Vespertilio myotis</name>
    <dbReference type="NCBI Taxonomy" id="51298"/>
    <lineage>
        <taxon>Eukaryota</taxon>
        <taxon>Metazoa</taxon>
        <taxon>Chordata</taxon>
        <taxon>Craniata</taxon>
        <taxon>Vertebrata</taxon>
        <taxon>Euteleostomi</taxon>
        <taxon>Mammalia</taxon>
        <taxon>Eutheria</taxon>
        <taxon>Laurasiatheria</taxon>
        <taxon>Chiroptera</taxon>
        <taxon>Yangochiroptera</taxon>
        <taxon>Vespertilionidae</taxon>
        <taxon>Myotis</taxon>
    </lineage>
</organism>
<evidence type="ECO:0000256" key="1">
    <source>
        <dbReference type="ARBA" id="ARBA00022614"/>
    </source>
</evidence>
<dbReference type="Proteomes" id="UP000527355">
    <property type="component" value="Unassembled WGS sequence"/>
</dbReference>
<dbReference type="AlphaFoldDB" id="A0A7J7TIT3"/>
<dbReference type="VEuPathDB" id="HostDB:LOC118652506"/>